<accession>A0ABX4GK98</accession>
<feature type="transmembrane region" description="Helical" evidence="5">
    <location>
        <begin position="280"/>
        <end position="300"/>
    </location>
</feature>
<dbReference type="PANTHER" id="PTHR32322:SF2">
    <property type="entry name" value="EAMA DOMAIN-CONTAINING PROTEIN"/>
    <property type="match status" value="1"/>
</dbReference>
<evidence type="ECO:0000256" key="4">
    <source>
        <dbReference type="ARBA" id="ARBA00023136"/>
    </source>
</evidence>
<feature type="transmembrane region" description="Helical" evidence="5">
    <location>
        <begin position="253"/>
        <end position="274"/>
    </location>
</feature>
<dbReference type="InterPro" id="IPR050638">
    <property type="entry name" value="AA-Vitamin_Transporters"/>
</dbReference>
<comment type="caution">
    <text evidence="6">The sequence shown here is derived from an EMBL/GenBank/DDBJ whole genome shotgun (WGS) entry which is preliminary data.</text>
</comment>
<feature type="transmembrane region" description="Helical" evidence="5">
    <location>
        <begin position="122"/>
        <end position="142"/>
    </location>
</feature>
<gene>
    <name evidence="6" type="ORF">CJF38_13270</name>
</gene>
<keyword evidence="7" id="KW-1185">Reference proteome</keyword>
<feature type="transmembrane region" description="Helical" evidence="5">
    <location>
        <begin position="190"/>
        <end position="210"/>
    </location>
</feature>
<dbReference type="EMBL" id="NQKG01000012">
    <property type="protein sequence ID" value="OZY54554.1"/>
    <property type="molecule type" value="Genomic_DNA"/>
</dbReference>
<sequence>MKRGIVYAGMAGAVWGWVFLVPVLLPEFSPLLLSCARFILYGAVSALLILPNAKRLLTQLTLRDVMTLVKLALLGNLIYYMLLAAAVQWVGIAVASLIIGVLPLTISWLGRRDAGGVPLTRLIWPLLLVLAGMLCINLEALSGADAGQPLAEKILGIACAMGALVCWTGFATANARYLKHSSFTSSEWSSLWGVTTGVLGLLIWAVAHALSLEAAHADVSDARWQGFWAINLACAVVGSWFGNRLWNAASRRLPLTLSGQLIVFETLFALFYGFVYVQRWPTLLESLAVILLLSGVSWAVRRHAPARPPGTGLISSGRLWRRCSALVYRRG</sequence>
<feature type="transmembrane region" description="Helical" evidence="5">
    <location>
        <begin position="65"/>
        <end position="83"/>
    </location>
</feature>
<evidence type="ECO:0000256" key="5">
    <source>
        <dbReference type="SAM" id="Phobius"/>
    </source>
</evidence>
<dbReference type="Proteomes" id="UP000216897">
    <property type="component" value="Unassembled WGS sequence"/>
</dbReference>
<evidence type="ECO:0000256" key="1">
    <source>
        <dbReference type="ARBA" id="ARBA00004141"/>
    </source>
</evidence>
<feature type="transmembrane region" description="Helical" evidence="5">
    <location>
        <begin position="31"/>
        <end position="53"/>
    </location>
</feature>
<feature type="transmembrane region" description="Helical" evidence="5">
    <location>
        <begin position="5"/>
        <end position="25"/>
    </location>
</feature>
<evidence type="ECO:0000256" key="2">
    <source>
        <dbReference type="ARBA" id="ARBA00022692"/>
    </source>
</evidence>
<comment type="subcellular location">
    <subcellularLocation>
        <location evidence="1">Membrane</location>
        <topology evidence="1">Multi-pass membrane protein</topology>
    </subcellularLocation>
</comment>
<dbReference type="RefSeq" id="WP_094988109.1">
    <property type="nucleotide sequence ID" value="NZ_JAAQXW010000011.1"/>
</dbReference>
<organism evidence="6 7">
    <name type="scientific">Pseudomonas lundensis</name>
    <dbReference type="NCBI Taxonomy" id="86185"/>
    <lineage>
        <taxon>Bacteria</taxon>
        <taxon>Pseudomonadati</taxon>
        <taxon>Pseudomonadota</taxon>
        <taxon>Gammaproteobacteria</taxon>
        <taxon>Pseudomonadales</taxon>
        <taxon>Pseudomonadaceae</taxon>
        <taxon>Pseudomonas</taxon>
    </lineage>
</organism>
<feature type="transmembrane region" description="Helical" evidence="5">
    <location>
        <begin position="89"/>
        <end position="110"/>
    </location>
</feature>
<name>A0ABX4GK98_9PSED</name>
<dbReference type="PANTHER" id="PTHR32322">
    <property type="entry name" value="INNER MEMBRANE TRANSPORTER"/>
    <property type="match status" value="1"/>
</dbReference>
<feature type="transmembrane region" description="Helical" evidence="5">
    <location>
        <begin position="222"/>
        <end position="241"/>
    </location>
</feature>
<evidence type="ECO:0000313" key="7">
    <source>
        <dbReference type="Proteomes" id="UP000216897"/>
    </source>
</evidence>
<keyword evidence="2 5" id="KW-0812">Transmembrane</keyword>
<reference evidence="6 7" key="1">
    <citation type="submission" date="2017-08" db="EMBL/GenBank/DDBJ databases">
        <title>Genomic and metabolic characterisation of spoilage-associated Pseudomonas species.</title>
        <authorList>
            <person name="Stanborough T."/>
            <person name="Fegan N."/>
            <person name="Powell S.M."/>
            <person name="Singh T."/>
            <person name="Tamplin M.L."/>
            <person name="Chandry P.S."/>
        </authorList>
    </citation>
    <scope>NUCLEOTIDE SEQUENCE [LARGE SCALE GENOMIC DNA]</scope>
    <source>
        <strain evidence="6 7">L1814</strain>
    </source>
</reference>
<keyword evidence="3 5" id="KW-1133">Transmembrane helix</keyword>
<evidence type="ECO:0000313" key="6">
    <source>
        <dbReference type="EMBL" id="OZY54554.1"/>
    </source>
</evidence>
<evidence type="ECO:0000256" key="3">
    <source>
        <dbReference type="ARBA" id="ARBA00022989"/>
    </source>
</evidence>
<feature type="transmembrane region" description="Helical" evidence="5">
    <location>
        <begin position="154"/>
        <end position="178"/>
    </location>
</feature>
<proteinExistence type="predicted"/>
<keyword evidence="4 5" id="KW-0472">Membrane</keyword>
<protein>
    <submittedName>
        <fullName evidence="6">EamA family transporter</fullName>
    </submittedName>
</protein>